<keyword evidence="13" id="KW-1185">Reference proteome</keyword>
<evidence type="ECO:0000256" key="4">
    <source>
        <dbReference type="ARBA" id="ARBA00022598"/>
    </source>
</evidence>
<dbReference type="PROSITE" id="PS50075">
    <property type="entry name" value="CARRIER"/>
    <property type="match status" value="3"/>
</dbReference>
<evidence type="ECO:0000259" key="10">
    <source>
        <dbReference type="PROSITE" id="PS50075"/>
    </source>
</evidence>
<protein>
    <submittedName>
        <fullName evidence="12">Amino acid adenylation domain-containing protein/thioester reductase-like protein</fullName>
    </submittedName>
</protein>
<dbReference type="PANTHER" id="PTHR43775">
    <property type="entry name" value="FATTY ACID SYNTHASE"/>
    <property type="match status" value="1"/>
</dbReference>
<dbReference type="Pfam" id="PF16197">
    <property type="entry name" value="KAsynt_C_assoc"/>
    <property type="match status" value="1"/>
</dbReference>
<dbReference type="CDD" id="cd00610">
    <property type="entry name" value="OAT_like"/>
    <property type="match status" value="1"/>
</dbReference>
<dbReference type="InterPro" id="IPR016039">
    <property type="entry name" value="Thiolase-like"/>
</dbReference>
<comment type="similarity">
    <text evidence="8">In the C-terminal section; belongs to the NRP synthetase family.</text>
</comment>
<keyword evidence="7" id="KW-0012">Acyltransferase</keyword>
<dbReference type="Pfam" id="PF00668">
    <property type="entry name" value="Condensation"/>
    <property type="match status" value="1"/>
</dbReference>
<name>A0ABS0JBN2_9ACTN</name>
<dbReference type="SUPFAM" id="SSF53901">
    <property type="entry name" value="Thiolase-like"/>
    <property type="match status" value="2"/>
</dbReference>
<dbReference type="InterPro" id="IPR020806">
    <property type="entry name" value="PKS_PP-bd"/>
</dbReference>
<dbReference type="InterPro" id="IPR045851">
    <property type="entry name" value="AMP-bd_C_sf"/>
</dbReference>
<dbReference type="SMART" id="SM00825">
    <property type="entry name" value="PKS_KS"/>
    <property type="match status" value="2"/>
</dbReference>
<evidence type="ECO:0000256" key="2">
    <source>
        <dbReference type="ARBA" id="ARBA00022450"/>
    </source>
</evidence>
<evidence type="ECO:0000256" key="1">
    <source>
        <dbReference type="ARBA" id="ARBA00001957"/>
    </source>
</evidence>
<dbReference type="NCBIfam" id="TIGR01746">
    <property type="entry name" value="Thioester-redct"/>
    <property type="match status" value="1"/>
</dbReference>
<dbReference type="Gene3D" id="3.40.50.720">
    <property type="entry name" value="NAD(P)-binding Rossmann-like Domain"/>
    <property type="match status" value="2"/>
</dbReference>
<dbReference type="SUPFAM" id="SSF52151">
    <property type="entry name" value="FabD/lysophospholipase-like"/>
    <property type="match status" value="1"/>
</dbReference>
<feature type="compositionally biased region" description="Low complexity" evidence="9">
    <location>
        <begin position="3216"/>
        <end position="3236"/>
    </location>
</feature>
<reference evidence="12 13" key="1">
    <citation type="submission" date="2020-11" db="EMBL/GenBank/DDBJ databases">
        <title>Sequencing the genomes of 1000 actinobacteria strains.</title>
        <authorList>
            <person name="Klenk H.-P."/>
        </authorList>
    </citation>
    <scope>NUCLEOTIDE SEQUENCE [LARGE SCALE GENOMIC DNA]</scope>
    <source>
        <strain evidence="12 13">DSM 101692</strain>
    </source>
</reference>
<dbReference type="InterPro" id="IPR015421">
    <property type="entry name" value="PyrdxlP-dep_Trfase_major"/>
</dbReference>
<evidence type="ECO:0000256" key="7">
    <source>
        <dbReference type="ARBA" id="ARBA00023315"/>
    </source>
</evidence>
<dbReference type="InterPro" id="IPR013120">
    <property type="entry name" value="FAR_NAD-bd"/>
</dbReference>
<dbReference type="InterPro" id="IPR006162">
    <property type="entry name" value="Ppantetheine_attach_site"/>
</dbReference>
<dbReference type="Pfam" id="PF13193">
    <property type="entry name" value="AMP-binding_C"/>
    <property type="match status" value="1"/>
</dbReference>
<dbReference type="InterPro" id="IPR015424">
    <property type="entry name" value="PyrdxlP-dep_Trfase"/>
</dbReference>
<feature type="domain" description="Ketosynthase family 3 (KS3)" evidence="11">
    <location>
        <begin position="1029"/>
        <end position="1463"/>
    </location>
</feature>
<dbReference type="InterPro" id="IPR010080">
    <property type="entry name" value="Thioester_reductase-like_dom"/>
</dbReference>
<proteinExistence type="inferred from homology"/>
<evidence type="ECO:0000256" key="8">
    <source>
        <dbReference type="ARBA" id="ARBA00029443"/>
    </source>
</evidence>
<dbReference type="Gene3D" id="3.40.366.10">
    <property type="entry name" value="Malonyl-Coenzyme A Acyl Carrier Protein, domain 2"/>
    <property type="match status" value="1"/>
</dbReference>
<dbReference type="Pfam" id="PF00109">
    <property type="entry name" value="ketoacyl-synt"/>
    <property type="match status" value="2"/>
</dbReference>
<dbReference type="InterPro" id="IPR009081">
    <property type="entry name" value="PP-bd_ACP"/>
</dbReference>
<dbReference type="InterPro" id="IPR016035">
    <property type="entry name" value="Acyl_Trfase/lysoPLipase"/>
</dbReference>
<dbReference type="SUPFAM" id="SSF51735">
    <property type="entry name" value="NAD(P)-binding Rossmann-fold domains"/>
    <property type="match status" value="2"/>
</dbReference>
<dbReference type="Gene3D" id="3.30.300.30">
    <property type="match status" value="1"/>
</dbReference>
<dbReference type="PANTHER" id="PTHR43775:SF51">
    <property type="entry name" value="INACTIVE PHENOLPHTHIOCEROL SYNTHESIS POLYKETIDE SYNTHASE TYPE I PKS1-RELATED"/>
    <property type="match status" value="1"/>
</dbReference>
<dbReference type="NCBIfam" id="TIGR01733">
    <property type="entry name" value="AA-adenyl-dom"/>
    <property type="match status" value="1"/>
</dbReference>
<dbReference type="CDD" id="cd05235">
    <property type="entry name" value="SDR_e1"/>
    <property type="match status" value="1"/>
</dbReference>
<feature type="domain" description="Carrier" evidence="10">
    <location>
        <begin position="3102"/>
        <end position="3180"/>
    </location>
</feature>
<keyword evidence="6" id="KW-0663">Pyridoxal phosphate</keyword>
<dbReference type="InterPro" id="IPR000873">
    <property type="entry name" value="AMP-dep_synth/lig_dom"/>
</dbReference>
<dbReference type="EMBL" id="JADOTX010000001">
    <property type="protein sequence ID" value="MBG6064467.1"/>
    <property type="molecule type" value="Genomic_DNA"/>
</dbReference>
<dbReference type="Pfam" id="PF00202">
    <property type="entry name" value="Aminotran_3"/>
    <property type="match status" value="1"/>
</dbReference>
<dbReference type="Gene3D" id="3.40.50.980">
    <property type="match status" value="2"/>
</dbReference>
<dbReference type="InterPro" id="IPR018201">
    <property type="entry name" value="Ketoacyl_synth_AS"/>
</dbReference>
<feature type="domain" description="Carrier" evidence="10">
    <location>
        <begin position="2394"/>
        <end position="2471"/>
    </location>
</feature>
<dbReference type="InterPro" id="IPR025110">
    <property type="entry name" value="AMP-bd_C"/>
</dbReference>
<keyword evidence="4" id="KW-0436">Ligase</keyword>
<dbReference type="Gene3D" id="3.30.70.3290">
    <property type="match status" value="2"/>
</dbReference>
<dbReference type="InterPro" id="IPR010071">
    <property type="entry name" value="AA_adenyl_dom"/>
</dbReference>
<sequence>MVRRKCRALSNRHDILRTELCVTRDGLVQRVRDEIEPEVSTIDVSGDPAPDARARQLVESFLSRPFELGVAPLWRTLLVATSEDRHVLVVAMHTAAADAETLALVCRELLGHGVDASDGQDGATAVATRQYREHAMRQRSIDAGTLQRQEEYWSTLLSGEPQPAELPAFVPRAADSDLRHRALRIPLPPDLVELLEQAARSSDSPASTVLTAAFAALLYRYGARDETTFCRAVSQGRPGGEGPALGPYRNVVPLRLAITAGTTFEQVLAETQGQLDRADQHGDYPYQQLLRHAPATSDAGPYALFPLLFDCELDLVPALSAGEAGMLAVTDYDLAPVSVGHDVHVTARRLTSGTVMDWSYRAALFPEDQITQVAGHFVQMLWAVLRHPEMPVATVPYLGPDELDRVRQRWNTRRTPYRRCAVHQLIVEQAARTPDTTAVEFRGERLSYAELDRRADLLAWRLLDAGARRDDRVGLCLDRSIELVVAVVAIMKAGCAVVPLDAAYPADRLDFMLRDAGVRVVVTDHAALLERRPAVAALFAPLTKVSADANSDAGPGRPLPEVNHDTIAYCIYTSGSTGLPKGVLVAHSALANLVSWHRAAWLSEVGTRTLLYSPISFDVSFHEILAGLCMGATLIQVDEDTRCNPMALLAFAHQERVAKWYMPFVALQQAAQAAQTGAVPEHLRELIVGGEVLRITPEIRDFAARTGCVIHNHYGSTECIDVATHTLSGDPSRWPAIAPIGTANVNNMNLFILDEARQLVPIGIVGELYAEGDCLAARYHRRPELTAERFVASPFGVQGARLYRLGDVGRYLPDGTIECLGRADNQTKIRGFRVEPTEVEAVLAEHHAVSECVVTTKVNDRRQTRLVAYVTPEDAVERVGLIDALRSHLAGRLPDYMRPTSYVLLDSLPLTPSGKLDVRGLPEPVTAEPDATAVAAADSTGIVARIWAELLDVSEVPSNKTFFELGGDSISLVLAHQQISAVLRRSIPIDALFRYPTVAELTRFLGEAPDVTDGEPAAEAPLPEPAGSDRDVAIVGMACRVPGAADVDQFWRHLCDGVESVTRLRDAQIHRLEPDQTEDPRFVPAAALLADTDLFDAAFFGYSAAEAAVIDPQQRLFLECAWEAVEDSGLDTSRHRVGVWAGASLNTYLINNVLPAKLGDRTFLSHRHFAEATELRIEQGNASDHLPTRVAFKLDLRGPSVNVQTTCSTSLVAVHAAVQALLAGDCDVALAGGVSIITPQNTGYLWREGMMVSSDGHCRAFDADADGTVFGNGLGVVVLKRLSTALADGDRVYAVVKGSAVNNDGAGKMDYSGPSVAAQTEVIVRAQERAGVPADTISYVETHGTGTRLGDPIEIAGLTEAFRRGRARDGQFCAIGSVKTNIGHLDEAAGVLGLIKTALSLHHGQLPPSLHFRSPNPLAGLAESPFFVNTELRAWPAAQGHPRRAGISSFGMGGTNCHVVIEEAPPRPGRPTTGIDRRSHLLPVSAKTEPALRANLQRHLRHLDGRDTSDFADFCYSAATGRRHFDHRIAIQAADIADARAQIAALLQAPDIGRPASCPSDERPRIAFACAGQGSHYLGMGRSLYDTQPVFRAAVDRCDELLRPELGRSLTGLLYGEQHDPAFDRTATTQPALFTIGYALSQLWQSWGVSPDVLIGHSIGEYVAACVGGVFSLEDAARLVAARGRLMQALPEGGGMAQIGAGVETVRRHLTEAGGSVAIAAVNAADLTVLSGPREALEQVCRTLRADGIEVVALNVDRAFHSPLMTPILDEFRAVAETVRYAAPSIDIVSTVTGSVLEAVEMSHAGYWVRHIVDPVRFSDAVSLVEQGGTRIFVELGPKAVLSALGRRRPGARGSQWLPSMTPRDADAAIAAYRRLYLTGVPVDWTGFDAPFARRRVPVPTYAFQRGRHWLDPRPAGSAAHPPMVATSQTRDDPGPADTVQMLVKSWSPVVLGSASAPASRRVAVLGSASRLTGVLRARAKVVVETDALAGCDTVVLVLEPDGPAALLTAVRDVLEPILGRAEGTRLWLVAPEPGTEAPLGHAGIGALARTLNAEHAELRSTALTILGADDPGNLAQAAALVEAGAPGEADELVIEAGLVLDGRLRTLHDSPLPAGRALPVRSDGTYLITGGTGGLGLRLALAMAQSGPARLVLVSRRGEPDQRDRHVWIALRATGVAVDVVRADVTDAARMHSVLDDCGAGLRGVVHCAGSLRDGPLLRQGDEVLATVLRPKVDGAWLLHELTRDRTLDFFVLSSSLASLLGYRGQAGYAVANEFLDELARHRRRLGLPALSVSWGSWAEAGMTARLSERHRARLIDEGERPITAEAAVRALATLIAAEVPHAAVASMDWARYAATQRTTPMIAEFAPDNFPAPPEAGASSIAGTLRALPPDRARALLRHTVMATIQRLLGGGEAELDATQGFVELGVDSLGALDLRARLQEKLGCRLPATVIFERPSPDELVRYLGERHFAADIEAVPAAGSTAAPGTLRPEIAPVPANPPVAIIGMSCRLPGADSPGDLWELLIEGRDAVREIPDQRWALDHWYDESAETPGKMYVRRAGLIDEADCFDPAFFGISPREAASMDPRHRLLLESAWSVVESAGIDPSTLRGTDTGVYLGCDEFLNDYLRQADGHLGNEPYLATGTTLSFTAGRISYKLGLHGPSIVTATACSSSLVALHSAVRAIRQDECGVAIVGGAKLMLAPEETVQLCRLSALSPDGVSKAFSAEADGFGRGEGVVTLLIKRLDRAVADGDPVYAVIRGSAVNHDGPSAGLTVPNGGAQARLIVKALADAGMSPADVTYLETHGTGTQLGDPIEVNALGDVFRQRDSPLLLGSVKANIGHLEEASGLAGVVKAVLALQHGVIPPQIHCAELNHNVDWSSLPVAVPRNTTAWPAGRPRTAGVSSFGMSGTNAHVLLESYQQPPAPAAAYSAPFVFPFSARDDADLAALLSRFADALPTLHDPAGVAWTLQSGRQPQRHRLAVVAADFTALRECLTHLDGPGVVRGLARTSGSGPAEIDDMLRRRDLAGLARAWCEGQVVDWAALYDGEPPARTALPTYPFKRMRLWLGPERTAPPLRSEPVSVREPVPTVPAPRTAPDDRPDLLEALREHVAGLLGMPGGDLSATDNIGDLGADSLTFMRLSQFIRDRHQVVISFQELTEEADSLVELARMVAQRLPASGAVTASPARVESSSPARAPATYPVEPEVPPAPVATVAEAPQSPRSSSGPSGPQHASQPTDTLTERQSRFLTDLVAAYSARTGRSKAAAEGDRDVLANCRMPPWQALCKEMAYPVVVDRSAGARFWDVDGREYVDISMGYGVHLFGHQPDFVVNALRDQLDRGLHIGPQTGQSGHVARLLCELTGTDRAVFCNSGTEAVMAALRFARAATGRTRFVMFEGSYHGWSDSTLALPAGADGAIPMTRGIGAGAMNDVVVLEYGAPESLDAIRALGPQLAAVLVEPVQSRRPDLQPTGFLRELREITQATGTALIFDEVITGFRVGPGGAQAWCGVRADLVTYGKILGGGMPIGAVAGRAEFMDTVDGGAWKYGDNSSPAVPTTFFGGTFNKNPLTMAAAEAVLTHLRDTGAQPQRELADRVTRMAQEFNDFCQAEGFPLRMVHFSSLFRFIGEGEYSLQRFPLAIDLFFHLMGLRGIYVLETRVCFLSTAHTPDDVRFVLDTAKACLSTLRGAGFFAPPADPVPAPRSGLSRLINDALPDPVLVPPSSAPATEARHVLLTGATGFLGAYLTAELLRHTEATLHCLVRADDEQHARDRVLANLRTYDCLDNLQTDRIVGVVGDIARQRLGLSDQVWQRLADSIDAIYHNGAQVNSLLPYEKLRAANVEGTRELLRLAVQGRAKAFHYISSDAVFDAYGYHRQARIYEDEPLRHCDSLYGGGYAESKWVADKLVVNARQAGLTASIYRPGMLTGALSGGCGQTGDFFVRFLRGIIQLGICPELDAIVDIAPVDLVSRTIVGISKEAGGQTYHLTHPQPIPYEEFIDAVREAGYQLEMVPLHVWDAELARISYEDDNPLYPLLPLFIESSDPVLRRSRLDVRNTTAGAPEHAPPDLRKLIPMYVERFREAGLLTQPNRTGWSG</sequence>
<gene>
    <name evidence="12" type="ORF">IW248_000754</name>
</gene>
<dbReference type="SUPFAM" id="SSF47336">
    <property type="entry name" value="ACP-like"/>
    <property type="match status" value="3"/>
</dbReference>
<dbReference type="Gene3D" id="3.30.559.10">
    <property type="entry name" value="Chloramphenicol acetyltransferase-like domain"/>
    <property type="match status" value="1"/>
</dbReference>
<feature type="domain" description="Carrier" evidence="10">
    <location>
        <begin position="934"/>
        <end position="1009"/>
    </location>
</feature>
<dbReference type="Proteomes" id="UP000614915">
    <property type="component" value="Unassembled WGS sequence"/>
</dbReference>
<dbReference type="SUPFAM" id="SSF53383">
    <property type="entry name" value="PLP-dependent transferases"/>
    <property type="match status" value="1"/>
</dbReference>
<dbReference type="InterPro" id="IPR014043">
    <property type="entry name" value="Acyl_transferase_dom"/>
</dbReference>
<dbReference type="Pfam" id="PF00698">
    <property type="entry name" value="Acyl_transf_1"/>
    <property type="match status" value="1"/>
</dbReference>
<evidence type="ECO:0000313" key="13">
    <source>
        <dbReference type="Proteomes" id="UP000614915"/>
    </source>
</evidence>
<dbReference type="SUPFAM" id="SSF52777">
    <property type="entry name" value="CoA-dependent acyltransferases"/>
    <property type="match status" value="2"/>
</dbReference>
<dbReference type="InterPro" id="IPR036736">
    <property type="entry name" value="ACP-like_sf"/>
</dbReference>
<feature type="compositionally biased region" description="Low complexity" evidence="9">
    <location>
        <begin position="3088"/>
        <end position="3099"/>
    </location>
</feature>
<dbReference type="Gene3D" id="3.40.47.10">
    <property type="match status" value="2"/>
</dbReference>
<evidence type="ECO:0000256" key="3">
    <source>
        <dbReference type="ARBA" id="ARBA00022553"/>
    </source>
</evidence>
<evidence type="ECO:0000256" key="6">
    <source>
        <dbReference type="ARBA" id="ARBA00022898"/>
    </source>
</evidence>
<dbReference type="InterPro" id="IPR057326">
    <property type="entry name" value="KR_dom"/>
</dbReference>
<dbReference type="InterPro" id="IPR001242">
    <property type="entry name" value="Condensation_dom"/>
</dbReference>
<evidence type="ECO:0000313" key="12">
    <source>
        <dbReference type="EMBL" id="MBG6064467.1"/>
    </source>
</evidence>
<feature type="region of interest" description="Disordered" evidence="9">
    <location>
        <begin position="3182"/>
        <end position="3245"/>
    </location>
</feature>
<dbReference type="Gene3D" id="3.90.1150.10">
    <property type="entry name" value="Aspartate Aminotransferase, domain 1"/>
    <property type="match status" value="1"/>
</dbReference>
<feature type="region of interest" description="Disordered" evidence="9">
    <location>
        <begin position="3079"/>
        <end position="3104"/>
    </location>
</feature>
<dbReference type="SMART" id="SM00822">
    <property type="entry name" value="PKS_KR"/>
    <property type="match status" value="1"/>
</dbReference>
<evidence type="ECO:0000256" key="5">
    <source>
        <dbReference type="ARBA" id="ARBA00022679"/>
    </source>
</evidence>
<feature type="domain" description="Ketosynthase family 3 (KS3)" evidence="11">
    <location>
        <begin position="2501"/>
        <end position="2922"/>
    </location>
</feature>
<dbReference type="InterPro" id="IPR023213">
    <property type="entry name" value="CAT-like_dom_sf"/>
</dbReference>
<evidence type="ECO:0000256" key="9">
    <source>
        <dbReference type="SAM" id="MobiDB-lite"/>
    </source>
</evidence>
<dbReference type="CDD" id="cd00833">
    <property type="entry name" value="PKS"/>
    <property type="match status" value="2"/>
</dbReference>
<dbReference type="PROSITE" id="PS00606">
    <property type="entry name" value="KS3_1"/>
    <property type="match status" value="1"/>
</dbReference>
<dbReference type="Pfam" id="PF22621">
    <property type="entry name" value="CurL-like_PKS_C"/>
    <property type="match status" value="1"/>
</dbReference>
<accession>A0ABS0JBN2</accession>
<dbReference type="Pfam" id="PF02801">
    <property type="entry name" value="Ketoacyl-synt_C"/>
    <property type="match status" value="2"/>
</dbReference>
<dbReference type="Pfam" id="PF00550">
    <property type="entry name" value="PP-binding"/>
    <property type="match status" value="3"/>
</dbReference>
<dbReference type="InterPro" id="IPR050091">
    <property type="entry name" value="PKS_NRPS_Biosynth_Enz"/>
</dbReference>
<dbReference type="InterPro" id="IPR001227">
    <property type="entry name" value="Ac_transferase_dom_sf"/>
</dbReference>
<keyword evidence="3" id="KW-0597">Phosphoprotein</keyword>
<keyword evidence="5" id="KW-0808">Transferase</keyword>
<dbReference type="Gene3D" id="3.30.559.30">
    <property type="entry name" value="Nonribosomal peptide synthetase, condensation domain"/>
    <property type="match status" value="1"/>
</dbReference>
<dbReference type="InterPro" id="IPR013968">
    <property type="entry name" value="PKS_KR"/>
</dbReference>
<dbReference type="Pfam" id="PF07993">
    <property type="entry name" value="NAD_binding_4"/>
    <property type="match status" value="1"/>
</dbReference>
<keyword evidence="2" id="KW-0596">Phosphopantetheine</keyword>
<comment type="cofactor">
    <cofactor evidence="1">
        <name>pantetheine 4'-phosphate</name>
        <dbReference type="ChEBI" id="CHEBI:47942"/>
    </cofactor>
</comment>
<dbReference type="Pfam" id="PF00501">
    <property type="entry name" value="AMP-binding"/>
    <property type="match status" value="1"/>
</dbReference>
<dbReference type="SUPFAM" id="SSF55048">
    <property type="entry name" value="Probable ACP-binding domain of malonyl-CoA ACP transacylase"/>
    <property type="match status" value="1"/>
</dbReference>
<dbReference type="PROSITE" id="PS00600">
    <property type="entry name" value="AA_TRANSFER_CLASS_3"/>
    <property type="match status" value="1"/>
</dbReference>
<dbReference type="InterPro" id="IPR015422">
    <property type="entry name" value="PyrdxlP-dep_Trfase_small"/>
</dbReference>
<dbReference type="InterPro" id="IPR014030">
    <property type="entry name" value="Ketoacyl_synth_N"/>
</dbReference>
<dbReference type="Pfam" id="PF08659">
    <property type="entry name" value="KR"/>
    <property type="match status" value="1"/>
</dbReference>
<dbReference type="SMART" id="SM00823">
    <property type="entry name" value="PKS_PP"/>
    <property type="match status" value="3"/>
</dbReference>
<dbReference type="Gene3D" id="1.10.1200.10">
    <property type="entry name" value="ACP-like"/>
    <property type="match status" value="3"/>
</dbReference>
<dbReference type="InterPro" id="IPR036291">
    <property type="entry name" value="NAD(P)-bd_dom_sf"/>
</dbReference>
<dbReference type="SUPFAM" id="SSF56801">
    <property type="entry name" value="Acetyl-CoA synthetase-like"/>
    <property type="match status" value="1"/>
</dbReference>
<dbReference type="PROSITE" id="PS52004">
    <property type="entry name" value="KS3_2"/>
    <property type="match status" value="2"/>
</dbReference>
<dbReference type="InterPro" id="IPR032821">
    <property type="entry name" value="PKS_assoc"/>
</dbReference>
<dbReference type="PROSITE" id="PS00012">
    <property type="entry name" value="PHOSPHOPANTETHEINE"/>
    <property type="match status" value="2"/>
</dbReference>
<organism evidence="12 13">
    <name type="scientific">Micromonospora ureilytica</name>
    <dbReference type="NCBI Taxonomy" id="709868"/>
    <lineage>
        <taxon>Bacteria</taxon>
        <taxon>Bacillati</taxon>
        <taxon>Actinomycetota</taxon>
        <taxon>Actinomycetes</taxon>
        <taxon>Micromonosporales</taxon>
        <taxon>Micromonosporaceae</taxon>
        <taxon>Micromonospora</taxon>
    </lineage>
</organism>
<dbReference type="InterPro" id="IPR020841">
    <property type="entry name" value="PKS_Beta-ketoAc_synthase_dom"/>
</dbReference>
<dbReference type="InterPro" id="IPR049704">
    <property type="entry name" value="Aminotrans_3_PPA_site"/>
</dbReference>
<dbReference type="SMART" id="SM00827">
    <property type="entry name" value="PKS_AT"/>
    <property type="match status" value="1"/>
</dbReference>
<dbReference type="InterPro" id="IPR016036">
    <property type="entry name" value="Malonyl_transacylase_ACP-bd"/>
</dbReference>
<dbReference type="Gene3D" id="3.40.640.10">
    <property type="entry name" value="Type I PLP-dependent aspartate aminotransferase-like (Major domain)"/>
    <property type="match status" value="1"/>
</dbReference>
<dbReference type="Gene3D" id="2.30.38.10">
    <property type="entry name" value="Luciferase, Domain 3"/>
    <property type="match status" value="1"/>
</dbReference>
<dbReference type="InterPro" id="IPR005814">
    <property type="entry name" value="Aminotrans_3"/>
</dbReference>
<comment type="caution">
    <text evidence="12">The sequence shown here is derived from an EMBL/GenBank/DDBJ whole genome shotgun (WGS) entry which is preliminary data.</text>
</comment>
<feature type="region of interest" description="Disordered" evidence="9">
    <location>
        <begin position="1915"/>
        <end position="1935"/>
    </location>
</feature>
<dbReference type="InterPro" id="IPR014031">
    <property type="entry name" value="Ketoacyl_synth_C"/>
</dbReference>
<evidence type="ECO:0000259" key="11">
    <source>
        <dbReference type="PROSITE" id="PS52004"/>
    </source>
</evidence>